<dbReference type="EMBL" id="JAHCVK010000002">
    <property type="protein sequence ID" value="MBT0652942.1"/>
    <property type="molecule type" value="Genomic_DNA"/>
</dbReference>
<dbReference type="CDD" id="cd00077">
    <property type="entry name" value="HDc"/>
    <property type="match status" value="1"/>
</dbReference>
<dbReference type="InterPro" id="IPR003607">
    <property type="entry name" value="HD/PDEase_dom"/>
</dbReference>
<accession>A0ABS5SC60</accession>
<dbReference type="InterPro" id="IPR037522">
    <property type="entry name" value="HD_GYP_dom"/>
</dbReference>
<name>A0ABS5SC60_9BACT</name>
<dbReference type="SMART" id="SM00471">
    <property type="entry name" value="HDc"/>
    <property type="match status" value="1"/>
</dbReference>
<dbReference type="Gene3D" id="1.10.3210.10">
    <property type="entry name" value="Hypothetical protein af1432"/>
    <property type="match status" value="1"/>
</dbReference>
<protein>
    <submittedName>
        <fullName evidence="2">HD domain-containing protein</fullName>
    </submittedName>
</protein>
<evidence type="ECO:0000313" key="2">
    <source>
        <dbReference type="EMBL" id="MBT0652942.1"/>
    </source>
</evidence>
<dbReference type="InterPro" id="IPR052020">
    <property type="entry name" value="Cyclic_di-GMP/3'3'-cGAMP_PDE"/>
</dbReference>
<feature type="domain" description="HD-GYP" evidence="1">
    <location>
        <begin position="193"/>
        <end position="393"/>
    </location>
</feature>
<sequence>MSQELCEMSLRQTQELLKLTDEALQEICCKRFTGEELSVKALQMVLKGKGKRGPASVFVAFNGKGDSVLRGRVFHLRDGEIAERSEEIAVNTLTDYATFAGIIDTHADVVVSNWSDSCESVENYQDFFPNAVKAFVGDVIRNFVTYRISGEMPGVIIAFNYPGRATDYDADVLRGLAVVIGSVFTISDQMRETEKAFIYTIEALARACEAAEEDTGRHIIRVNRYAGALAANMGLPADYVEVIAYSAQMHDVGKIKVPAAILLKESPLDKQELDIIKMHPVYGEQILGDSPRLRIAREIAISHHENWDGSGYPNGLRGEDIPLSGRIVKLADVYDALRSRRSYKPPLSHAEAIGVFRDGDHRINPRNHFDPSLLTLFFKIEHMFEKIYDSFAGDNL</sequence>
<dbReference type="PANTHER" id="PTHR45228">
    <property type="entry name" value="CYCLIC DI-GMP PHOSPHODIESTERASE TM_0186-RELATED"/>
    <property type="match status" value="1"/>
</dbReference>
<organism evidence="2 3">
    <name type="scientific">Geomobilimonas luticola</name>
    <dbReference type="NCBI Taxonomy" id="1114878"/>
    <lineage>
        <taxon>Bacteria</taxon>
        <taxon>Pseudomonadati</taxon>
        <taxon>Thermodesulfobacteriota</taxon>
        <taxon>Desulfuromonadia</taxon>
        <taxon>Geobacterales</taxon>
        <taxon>Geobacteraceae</taxon>
        <taxon>Geomobilimonas</taxon>
    </lineage>
</organism>
<gene>
    <name evidence="2" type="ORF">KI810_07730</name>
</gene>
<evidence type="ECO:0000259" key="1">
    <source>
        <dbReference type="PROSITE" id="PS51832"/>
    </source>
</evidence>
<dbReference type="PANTHER" id="PTHR45228:SF8">
    <property type="entry name" value="TWO-COMPONENT RESPONSE REGULATOR-RELATED"/>
    <property type="match status" value="1"/>
</dbReference>
<comment type="caution">
    <text evidence="2">The sequence shown here is derived from an EMBL/GenBank/DDBJ whole genome shotgun (WGS) entry which is preliminary data.</text>
</comment>
<dbReference type="Pfam" id="PF13487">
    <property type="entry name" value="HD_5"/>
    <property type="match status" value="1"/>
</dbReference>
<dbReference type="SUPFAM" id="SSF109604">
    <property type="entry name" value="HD-domain/PDEase-like"/>
    <property type="match status" value="1"/>
</dbReference>
<proteinExistence type="predicted"/>
<keyword evidence="3" id="KW-1185">Reference proteome</keyword>
<dbReference type="PROSITE" id="PS51832">
    <property type="entry name" value="HD_GYP"/>
    <property type="match status" value="1"/>
</dbReference>
<dbReference type="Proteomes" id="UP000756860">
    <property type="component" value="Unassembled WGS sequence"/>
</dbReference>
<evidence type="ECO:0000313" key="3">
    <source>
        <dbReference type="Proteomes" id="UP000756860"/>
    </source>
</evidence>
<dbReference type="RefSeq" id="WP_214174932.1">
    <property type="nucleotide sequence ID" value="NZ_JAHCVK010000002.1"/>
</dbReference>
<reference evidence="2 3" key="1">
    <citation type="submission" date="2021-05" db="EMBL/GenBank/DDBJ databases">
        <title>The draft genome of Geobacter luticola JCM 17780.</title>
        <authorList>
            <person name="Xu Z."/>
            <person name="Masuda Y."/>
            <person name="Itoh H."/>
            <person name="Senoo K."/>
        </authorList>
    </citation>
    <scope>NUCLEOTIDE SEQUENCE [LARGE SCALE GENOMIC DNA]</scope>
    <source>
        <strain evidence="2 3">JCM 17780</strain>
    </source>
</reference>